<accession>A0A1F7F3N6</accession>
<dbReference type="EMBL" id="MFYX01000128">
    <property type="protein sequence ID" value="OGK01259.1"/>
    <property type="molecule type" value="Genomic_DNA"/>
</dbReference>
<dbReference type="Gene3D" id="3.30.1150.10">
    <property type="match status" value="1"/>
</dbReference>
<gene>
    <name evidence="1" type="ORF">A2519_02775</name>
</gene>
<evidence type="ECO:0000313" key="1">
    <source>
        <dbReference type="EMBL" id="OGK01259.1"/>
    </source>
</evidence>
<proteinExistence type="predicted"/>
<protein>
    <recommendedName>
        <fullName evidence="3">TonB C-terminal domain-containing protein</fullName>
    </recommendedName>
</protein>
<evidence type="ECO:0008006" key="3">
    <source>
        <dbReference type="Google" id="ProtNLM"/>
    </source>
</evidence>
<dbReference type="AlphaFoldDB" id="A0A1F7F3N6"/>
<comment type="caution">
    <text evidence="1">The sequence shown here is derived from an EMBL/GenBank/DDBJ whole genome shotgun (WGS) entry which is preliminary data.</text>
</comment>
<dbReference type="Proteomes" id="UP000179243">
    <property type="component" value="Unassembled WGS sequence"/>
</dbReference>
<dbReference type="InterPro" id="IPR049806">
    <property type="entry name" value="MasK-like_C"/>
</dbReference>
<sequence length="299" mass="34865">MERYILSDHFTGDVGPTMRILKLFFLFCLFVYSLSCAFKPKCDPFSDSDTIVADFFHDNEITRYKAFYRNNLLYRVQASRKADQILLEKYFSGLVEDSVINYDNDGMLMSRVNCTFSDRRKERLGKYFNTREYIQSQYIGDTTDIAKKTITVYRYGGKYLEAAYRNEDMIKLEMWGYDGHKTFTTKRQMDSVSRYYSPVGLDVDLSGRPPSEIMSYIKSYSVIRDFYSKCLSYYKDTKGEVVVQFTIQRDGSVSEALLLKNSLPCKNLAIELINIFKNMQFSADARKYGPVTVTYPFTL</sequence>
<evidence type="ECO:0000313" key="2">
    <source>
        <dbReference type="Proteomes" id="UP000179243"/>
    </source>
</evidence>
<name>A0A1F7F3N6_UNCRA</name>
<organism evidence="1 2">
    <name type="scientific">Candidatus Raymondbacteria bacterium RIFOXYD12_FULL_49_13</name>
    <dbReference type="NCBI Taxonomy" id="1817890"/>
    <lineage>
        <taxon>Bacteria</taxon>
        <taxon>Raymondiibacteriota</taxon>
    </lineage>
</organism>
<dbReference type="NCBIfam" id="NF033768">
    <property type="entry name" value="myxo_SS_tail"/>
    <property type="match status" value="1"/>
</dbReference>
<reference evidence="1 2" key="1">
    <citation type="journal article" date="2016" name="Nat. Commun.">
        <title>Thousands of microbial genomes shed light on interconnected biogeochemical processes in an aquifer system.</title>
        <authorList>
            <person name="Anantharaman K."/>
            <person name="Brown C.T."/>
            <person name="Hug L.A."/>
            <person name="Sharon I."/>
            <person name="Castelle C.J."/>
            <person name="Probst A.J."/>
            <person name="Thomas B.C."/>
            <person name="Singh A."/>
            <person name="Wilkins M.J."/>
            <person name="Karaoz U."/>
            <person name="Brodie E.L."/>
            <person name="Williams K.H."/>
            <person name="Hubbard S.S."/>
            <person name="Banfield J.F."/>
        </authorList>
    </citation>
    <scope>NUCLEOTIDE SEQUENCE [LARGE SCALE GENOMIC DNA]</scope>
</reference>